<sequence length="1524" mass="169082">MYFSREKLNALVPPAGLEGAAELLNGLEYDRSSVCSAVVTALRPLLARLAPEPEAGWLPALYAWLDNGLFPDPAYQAPPEAPVLAALAELLDGVLACEDAPFDMLTDLAAHGPEDGSRVADELPAFHAALHASHFVTMLRIGRELLPFDAASHTIGVHNIATLTAQCAKEAGLPVDVPLVSAAALCHDIGKFGCRGADAKRIPYLHYYYTWQWLSGHGMEHIAHISANHSTWDLEFENLPVESLLLIYADFRVRGTREGGRETVRIYSLAEAYAMILSKLADVTPEKERRYRTVYTKLRDFEAYLHSRGAATEPGPAPQRETRDPALLTQQEALDALRALTFDHAIRLMHTVSTDASFDQLLEQARGEKNTLRIRTYLELFQEYHTYMSGGNKRKLLAFLYELLLYPEGDVRRLAGQLMGSVLANSGPKYRKELPSAAPQDAAAPAMLSVLEESLGLWEQTVAQCLHPDHKISPKHAQRISNSLKAVAETLLAETEDAARLAQPLLSRLPNATDEDSFVLLDALYHTPPHAVSTLAPAADRLRALLCGPDQSRRIAALRCLRRFRAAAPEDLLQEAAVPLADDLPAVRALRGRLTGKTPAPLSESEASLLYLSNLKTAVPWVVKNAQIDLLQADALQHTGNTFHTATHLSNLLSVSEHLPVREHAGRALLTISTRLSVDQRNEIIVDLMRELENGQEQIARFIPRYLGRLLSTMPEKEIRESIDFLDGLLRSGSARAASTSLRTLGSLISALPENSVLAEHCLGLLLTGVSHYDESVHRSAMTVLCHDVIGSERLPFSLRAHCFARVSKKLLCLLAEPAPGKLTFFNRAAMLNHLYRFLVQAEVVQGGLRFPAPLPAAFFPGTFDPFSAGHKRIVQEIRALGYEVYLAVDEFSWSKRTLARLLRRRIVNMSVADQWDTYVFPNAIPINIAMPEDIARLRSCFPGRSVTLVAGCDVVCGASAYRSLRPGGVQELDHLLIRRGETDETDIRTRLQGRVTFLELPPQLEGISSTRIRESIDQDVDISMLVDPIVQSYIYEYDLYLRSPQHKNVLQAQELEFRIVTGTEDDLPPALFERLRSTPEPLAILLRSRRRHAAVGWCCGHTVRPASLFAELGSVEAASAVRRLTSGKLLKLDHVEADDAQTRRMLVNELLARSLASDHTFALARCEGEWLEELGFSPVEDAEGLLCVDMRAPIVLIQDVLLCIKKPHHDEPQVRAAVESARPRLRRALCALYPGRLVLSFDAELLNQSLMYRVQKLGGVLGAPAGQLGRAMCVPYGKILSDEIVPNTVTKTLHVDKTFAPDGSSFSVPAYPGYDTVRNQVRTIKAFRRPVILVDDLLHNGYRLDKLSPVFAAEELEIRTVVVGILSARGRDLMEVQGRQVECEYFIPNLHYWVTESLLYPFLGGDSVGTPAPGRMLPSINLILPYYYPRHYVGTTDAAIRDLSRTALENTLSILHALEQAHQEQFSTALTLRRLGEALYRPRLPDRGRSLRYDLSLPASACLEDDLLRLDRIRMRGGMIHGA</sequence>
<keyword evidence="4" id="KW-0662">Pyridine nucleotide biosynthesis</keyword>
<evidence type="ECO:0000256" key="9">
    <source>
        <dbReference type="ARBA" id="ARBA00023027"/>
    </source>
</evidence>
<dbReference type="EMBL" id="JBBMFF010000260">
    <property type="protein sequence ID" value="MEQ2512107.1"/>
    <property type="molecule type" value="Genomic_DNA"/>
</dbReference>
<keyword evidence="6" id="KW-0548">Nucleotidyltransferase</keyword>
<evidence type="ECO:0000256" key="3">
    <source>
        <dbReference type="ARBA" id="ARBA00012389"/>
    </source>
</evidence>
<dbReference type="Pfam" id="PF01467">
    <property type="entry name" value="CTP_transf_like"/>
    <property type="match status" value="1"/>
</dbReference>
<dbReference type="InterPro" id="IPR003607">
    <property type="entry name" value="HD/PDEase_dom"/>
</dbReference>
<dbReference type="InterPro" id="IPR014729">
    <property type="entry name" value="Rossmann-like_a/b/a_fold"/>
</dbReference>
<comment type="pathway">
    <text evidence="2">Cofactor biosynthesis; NAD(+) biosynthesis; deamido-NAD(+) from nicotinate D-ribonucleotide: step 1/1.</text>
</comment>
<evidence type="ECO:0000256" key="8">
    <source>
        <dbReference type="ARBA" id="ARBA00022840"/>
    </source>
</evidence>
<evidence type="ECO:0000256" key="10">
    <source>
        <dbReference type="ARBA" id="ARBA00048721"/>
    </source>
</evidence>
<dbReference type="Gene3D" id="1.25.10.10">
    <property type="entry name" value="Leucine-rich Repeat Variant"/>
    <property type="match status" value="1"/>
</dbReference>
<dbReference type="RefSeq" id="WP_349136810.1">
    <property type="nucleotide sequence ID" value="NZ_JBBMFF010000260.1"/>
</dbReference>
<dbReference type="InterPro" id="IPR004821">
    <property type="entry name" value="Cyt_trans-like"/>
</dbReference>
<evidence type="ECO:0000256" key="4">
    <source>
        <dbReference type="ARBA" id="ARBA00022642"/>
    </source>
</evidence>
<comment type="catalytic activity">
    <reaction evidence="10">
        <text>nicotinate beta-D-ribonucleotide + ATP + H(+) = deamido-NAD(+) + diphosphate</text>
        <dbReference type="Rhea" id="RHEA:22860"/>
        <dbReference type="ChEBI" id="CHEBI:15378"/>
        <dbReference type="ChEBI" id="CHEBI:30616"/>
        <dbReference type="ChEBI" id="CHEBI:33019"/>
        <dbReference type="ChEBI" id="CHEBI:57502"/>
        <dbReference type="ChEBI" id="CHEBI:58437"/>
        <dbReference type="EC" id="2.7.7.18"/>
    </reaction>
</comment>
<keyword evidence="13" id="KW-1185">Reference proteome</keyword>
<gene>
    <name evidence="12" type="ORF">WMO66_12785</name>
</gene>
<dbReference type="EC" id="2.7.7.18" evidence="3"/>
<evidence type="ECO:0000256" key="2">
    <source>
        <dbReference type="ARBA" id="ARBA00005019"/>
    </source>
</evidence>
<name>A0ABV1G9K8_9FIRM</name>
<evidence type="ECO:0000256" key="5">
    <source>
        <dbReference type="ARBA" id="ARBA00022679"/>
    </source>
</evidence>
<keyword evidence="9" id="KW-0520">NAD</keyword>
<dbReference type="SUPFAM" id="SSF52374">
    <property type="entry name" value="Nucleotidylyl transferase"/>
    <property type="match status" value="1"/>
</dbReference>
<evidence type="ECO:0000256" key="7">
    <source>
        <dbReference type="ARBA" id="ARBA00022741"/>
    </source>
</evidence>
<dbReference type="Gene3D" id="3.40.50.620">
    <property type="entry name" value="HUPs"/>
    <property type="match status" value="1"/>
</dbReference>
<evidence type="ECO:0000256" key="6">
    <source>
        <dbReference type="ARBA" id="ARBA00022695"/>
    </source>
</evidence>
<evidence type="ECO:0000256" key="1">
    <source>
        <dbReference type="ARBA" id="ARBA00002324"/>
    </source>
</evidence>
<accession>A0ABV1G9K8</accession>
<dbReference type="InterPro" id="IPR005248">
    <property type="entry name" value="NadD/NMNAT"/>
</dbReference>
<protein>
    <recommendedName>
        <fullName evidence="3">nicotinate-nucleotide adenylyltransferase</fullName>
        <ecNumber evidence="3">2.7.7.18</ecNumber>
    </recommendedName>
</protein>
<evidence type="ECO:0000313" key="13">
    <source>
        <dbReference type="Proteomes" id="UP001491552"/>
    </source>
</evidence>
<proteinExistence type="predicted"/>
<keyword evidence="8" id="KW-0067">ATP-binding</keyword>
<evidence type="ECO:0000259" key="11">
    <source>
        <dbReference type="Pfam" id="PF01467"/>
    </source>
</evidence>
<keyword evidence="5" id="KW-0808">Transferase</keyword>
<dbReference type="PANTHER" id="PTHR39321:SF3">
    <property type="entry name" value="PHOSPHOPANTETHEINE ADENYLYLTRANSFERASE"/>
    <property type="match status" value="1"/>
</dbReference>
<dbReference type="InterPro" id="IPR011989">
    <property type="entry name" value="ARM-like"/>
</dbReference>
<comment type="function">
    <text evidence="1">Catalyzes the reversible adenylation of nicotinate mononucleotide (NaMN) to nicotinic acid adenine dinucleotide (NaAD).</text>
</comment>
<keyword evidence="7" id="KW-0547">Nucleotide-binding</keyword>
<dbReference type="SUPFAM" id="SSF48371">
    <property type="entry name" value="ARM repeat"/>
    <property type="match status" value="1"/>
</dbReference>
<dbReference type="Proteomes" id="UP001491552">
    <property type="component" value="Unassembled WGS sequence"/>
</dbReference>
<dbReference type="PANTHER" id="PTHR39321">
    <property type="entry name" value="NICOTINATE-NUCLEOTIDE ADENYLYLTRANSFERASE-RELATED"/>
    <property type="match status" value="1"/>
</dbReference>
<evidence type="ECO:0000313" key="12">
    <source>
        <dbReference type="EMBL" id="MEQ2512107.1"/>
    </source>
</evidence>
<organism evidence="12 13">
    <name type="scientific">Faecousia intestinalis</name>
    <dbReference type="NCBI Taxonomy" id="3133167"/>
    <lineage>
        <taxon>Bacteria</taxon>
        <taxon>Bacillati</taxon>
        <taxon>Bacillota</taxon>
        <taxon>Clostridia</taxon>
        <taxon>Eubacteriales</taxon>
        <taxon>Oscillospiraceae</taxon>
        <taxon>Faecousia</taxon>
    </lineage>
</organism>
<dbReference type="Gene3D" id="1.10.3210.10">
    <property type="entry name" value="Hypothetical protein af1432"/>
    <property type="match status" value="1"/>
</dbReference>
<dbReference type="SUPFAM" id="SSF109604">
    <property type="entry name" value="HD-domain/PDEase-like"/>
    <property type="match status" value="1"/>
</dbReference>
<dbReference type="CDD" id="cd00077">
    <property type="entry name" value="HDc"/>
    <property type="match status" value="1"/>
</dbReference>
<comment type="caution">
    <text evidence="12">The sequence shown here is derived from an EMBL/GenBank/DDBJ whole genome shotgun (WGS) entry which is preliminary data.</text>
</comment>
<dbReference type="InterPro" id="IPR016024">
    <property type="entry name" value="ARM-type_fold"/>
</dbReference>
<reference evidence="12 13" key="1">
    <citation type="submission" date="2024-03" db="EMBL/GenBank/DDBJ databases">
        <title>Human intestinal bacterial collection.</title>
        <authorList>
            <person name="Pauvert C."/>
            <person name="Hitch T.C.A."/>
            <person name="Clavel T."/>
        </authorList>
    </citation>
    <scope>NUCLEOTIDE SEQUENCE [LARGE SCALE GENOMIC DNA]</scope>
    <source>
        <strain evidence="12 13">CLA-AA-H192</strain>
    </source>
</reference>
<feature type="domain" description="Cytidyltransferase-like" evidence="11">
    <location>
        <begin position="859"/>
        <end position="1015"/>
    </location>
</feature>